<dbReference type="Pfam" id="PF08395">
    <property type="entry name" value="7tm_7"/>
    <property type="match status" value="1"/>
</dbReference>
<dbReference type="GO" id="GO:0004984">
    <property type="term" value="F:olfactory receptor activity"/>
    <property type="evidence" value="ECO:0007669"/>
    <property type="project" value="InterPro"/>
</dbReference>
<evidence type="ECO:0000313" key="7">
    <source>
        <dbReference type="EMBL" id="RNA34045.1"/>
    </source>
</evidence>
<keyword evidence="5 6" id="KW-0472">Membrane</keyword>
<keyword evidence="8" id="KW-1185">Reference proteome</keyword>
<sequence length="457" mass="53323">MEKEDKIDESPFKSKKKMITSSGKNICIIVKKTLSNNCSVLEVNSSNCRAYCNIMKYPQVLMRIVGLFHKKSDKWFLKVYPLLIFIILWLSFARLFSLFEFWYGVSESLSAQLAYKIILILWCFVTVASATIFFINQEKHSRENQLIHELSFYLDKYSNKKIKILKKKILMYFFIGVFGSVFNSISGIISLFGPDYFYEAFSSLLAPFHKSTWSRSNVPYKILNNIILSFTSFIWMITICYYLAHCEMIVFIFKNFNQEFRDLVNNKMLVSNKQMNVQENQYELEDKFDELRKKHLKICKIIQQMNKCYQEFLGITLLINITLMLMIFYIMTDWNGNCIQGIMAILYPFWSLSGIIIILLILVFGTRIQEQCSNILEDLLEVNLAEFTNSLCFKINLMINKLTQGVPCLTVFGIININKEFILTVFGTLISYFIVVHELKSPNQTPLCQLNSNSTLA</sequence>
<feature type="transmembrane region" description="Helical" evidence="6">
    <location>
        <begin position="344"/>
        <end position="364"/>
    </location>
</feature>
<evidence type="ECO:0000256" key="2">
    <source>
        <dbReference type="ARBA" id="ARBA00022692"/>
    </source>
</evidence>
<dbReference type="InterPro" id="IPR013604">
    <property type="entry name" value="7TM_chemorcpt"/>
</dbReference>
<dbReference type="STRING" id="10195.A0A3M7SEF6"/>
<comment type="subcellular location">
    <subcellularLocation>
        <location evidence="6">Cell membrane</location>
        <topology evidence="6">Multi-pass membrane protein</topology>
    </subcellularLocation>
    <subcellularLocation>
        <location evidence="1">Membrane</location>
        <topology evidence="1">Multi-pass membrane protein</topology>
    </subcellularLocation>
</comment>
<reference evidence="7 8" key="1">
    <citation type="journal article" date="2018" name="Sci. Rep.">
        <title>Genomic signatures of local adaptation to the degree of environmental predictability in rotifers.</title>
        <authorList>
            <person name="Franch-Gras L."/>
            <person name="Hahn C."/>
            <person name="Garcia-Roger E.M."/>
            <person name="Carmona M.J."/>
            <person name="Serra M."/>
            <person name="Gomez A."/>
        </authorList>
    </citation>
    <scope>NUCLEOTIDE SEQUENCE [LARGE SCALE GENOMIC DNA]</scope>
    <source>
        <strain evidence="7">HYR1</strain>
    </source>
</reference>
<dbReference type="GO" id="GO:0005549">
    <property type="term" value="F:odorant binding"/>
    <property type="evidence" value="ECO:0007669"/>
    <property type="project" value="InterPro"/>
</dbReference>
<evidence type="ECO:0000256" key="5">
    <source>
        <dbReference type="ARBA" id="ARBA00023136"/>
    </source>
</evidence>
<dbReference type="GO" id="GO:0007165">
    <property type="term" value="P:signal transduction"/>
    <property type="evidence" value="ECO:0007669"/>
    <property type="project" value="UniProtKB-KW"/>
</dbReference>
<proteinExistence type="inferred from homology"/>
<protein>
    <recommendedName>
        <fullName evidence="6">Odorant receptor</fullName>
    </recommendedName>
</protein>
<feature type="transmembrane region" description="Helical" evidence="6">
    <location>
        <begin position="312"/>
        <end position="332"/>
    </location>
</feature>
<evidence type="ECO:0000256" key="1">
    <source>
        <dbReference type="ARBA" id="ARBA00004141"/>
    </source>
</evidence>
<evidence type="ECO:0000256" key="4">
    <source>
        <dbReference type="ARBA" id="ARBA00022989"/>
    </source>
</evidence>
<feature type="transmembrane region" description="Helical" evidence="6">
    <location>
        <begin position="169"/>
        <end position="192"/>
    </location>
</feature>
<keyword evidence="6" id="KW-0716">Sensory transduction</keyword>
<keyword evidence="2 6" id="KW-0812">Transmembrane</keyword>
<comment type="caution">
    <text evidence="7">The sequence shown here is derived from an EMBL/GenBank/DDBJ whole genome shotgun (WGS) entry which is preliminary data.</text>
</comment>
<keyword evidence="3 6" id="KW-0552">Olfaction</keyword>
<feature type="transmembrane region" description="Helical" evidence="6">
    <location>
        <begin position="222"/>
        <end position="244"/>
    </location>
</feature>
<keyword evidence="4 6" id="KW-1133">Transmembrane helix</keyword>
<dbReference type="EMBL" id="REGN01001531">
    <property type="protein sequence ID" value="RNA34045.1"/>
    <property type="molecule type" value="Genomic_DNA"/>
</dbReference>
<keyword evidence="6" id="KW-0807">Transducer</keyword>
<dbReference type="Proteomes" id="UP000276133">
    <property type="component" value="Unassembled WGS sequence"/>
</dbReference>
<accession>A0A3M7SEF6</accession>
<dbReference type="AlphaFoldDB" id="A0A3M7SEF6"/>
<organism evidence="7 8">
    <name type="scientific">Brachionus plicatilis</name>
    <name type="common">Marine rotifer</name>
    <name type="synonym">Brachionus muelleri</name>
    <dbReference type="NCBI Taxonomy" id="10195"/>
    <lineage>
        <taxon>Eukaryota</taxon>
        <taxon>Metazoa</taxon>
        <taxon>Spiralia</taxon>
        <taxon>Gnathifera</taxon>
        <taxon>Rotifera</taxon>
        <taxon>Eurotatoria</taxon>
        <taxon>Monogononta</taxon>
        <taxon>Pseudotrocha</taxon>
        <taxon>Ploima</taxon>
        <taxon>Brachionidae</taxon>
        <taxon>Brachionus</taxon>
    </lineage>
</organism>
<dbReference type="PANTHER" id="PTHR21137:SF35">
    <property type="entry name" value="ODORANT RECEPTOR 19A-RELATED"/>
    <property type="match status" value="1"/>
</dbReference>
<dbReference type="InterPro" id="IPR004117">
    <property type="entry name" value="7tm6_olfct_rcpt"/>
</dbReference>
<comment type="caution">
    <text evidence="6">Lacks conserved residue(s) required for the propagation of feature annotation.</text>
</comment>
<gene>
    <name evidence="7" type="ORF">BpHYR1_007100</name>
</gene>
<dbReference type="PANTHER" id="PTHR21137">
    <property type="entry name" value="ODORANT RECEPTOR"/>
    <property type="match status" value="1"/>
</dbReference>
<dbReference type="GO" id="GO:0005886">
    <property type="term" value="C:plasma membrane"/>
    <property type="evidence" value="ECO:0007669"/>
    <property type="project" value="UniProtKB-SubCell"/>
</dbReference>
<feature type="transmembrane region" description="Helical" evidence="6">
    <location>
        <begin position="114"/>
        <end position="135"/>
    </location>
</feature>
<name>A0A3M7SEF6_BRAPC</name>
<dbReference type="OrthoDB" id="6478931at2759"/>
<evidence type="ECO:0000256" key="3">
    <source>
        <dbReference type="ARBA" id="ARBA00022725"/>
    </source>
</evidence>
<comment type="similarity">
    <text evidence="6">Belongs to the insect chemoreceptor superfamily. Heteromeric odorant receptor channel (TC 1.A.69) family.</text>
</comment>
<evidence type="ECO:0000256" key="6">
    <source>
        <dbReference type="RuleBase" id="RU351113"/>
    </source>
</evidence>
<keyword evidence="6 7" id="KW-0675">Receptor</keyword>
<evidence type="ECO:0000313" key="8">
    <source>
        <dbReference type="Proteomes" id="UP000276133"/>
    </source>
</evidence>
<feature type="transmembrane region" description="Helical" evidence="6">
    <location>
        <begin position="79"/>
        <end position="102"/>
    </location>
</feature>
<dbReference type="GO" id="GO:0050909">
    <property type="term" value="P:sensory perception of taste"/>
    <property type="evidence" value="ECO:0007669"/>
    <property type="project" value="InterPro"/>
</dbReference>